<proteinExistence type="predicted"/>
<feature type="region of interest" description="Disordered" evidence="1">
    <location>
        <begin position="84"/>
        <end position="135"/>
    </location>
</feature>
<evidence type="ECO:0000313" key="2">
    <source>
        <dbReference type="EMBL" id="MFD4217535.1"/>
    </source>
</evidence>
<accession>A0ABW6ETY7</accession>
<evidence type="ECO:0008006" key="4">
    <source>
        <dbReference type="Google" id="ProtNLM"/>
    </source>
</evidence>
<evidence type="ECO:0000313" key="3">
    <source>
        <dbReference type="Proteomes" id="UP001598251"/>
    </source>
</evidence>
<feature type="compositionally biased region" description="Pro residues" evidence="1">
    <location>
        <begin position="91"/>
        <end position="105"/>
    </location>
</feature>
<evidence type="ECO:0000256" key="1">
    <source>
        <dbReference type="SAM" id="MobiDB-lite"/>
    </source>
</evidence>
<organism evidence="2 3">
    <name type="scientific">Streptomyces sindenensis</name>
    <dbReference type="NCBI Taxonomy" id="67363"/>
    <lineage>
        <taxon>Bacteria</taxon>
        <taxon>Bacillati</taxon>
        <taxon>Actinomycetota</taxon>
        <taxon>Actinomycetes</taxon>
        <taxon>Kitasatosporales</taxon>
        <taxon>Streptomycetaceae</taxon>
        <taxon>Streptomyces</taxon>
    </lineage>
</organism>
<keyword evidence="3" id="KW-1185">Reference proteome</keyword>
<reference evidence="2 3" key="1">
    <citation type="submission" date="2024-09" db="EMBL/GenBank/DDBJ databases">
        <title>The Natural Products Discovery Center: Release of the First 8490 Sequenced Strains for Exploring Actinobacteria Biosynthetic Diversity.</title>
        <authorList>
            <person name="Kalkreuter E."/>
            <person name="Kautsar S.A."/>
            <person name="Yang D."/>
            <person name="Bader C.D."/>
            <person name="Teijaro C.N."/>
            <person name="Fluegel L."/>
            <person name="Davis C.M."/>
            <person name="Simpson J.R."/>
            <person name="Lauterbach L."/>
            <person name="Steele A.D."/>
            <person name="Gui C."/>
            <person name="Meng S."/>
            <person name="Li G."/>
            <person name="Viehrig K."/>
            <person name="Ye F."/>
            <person name="Su P."/>
            <person name="Kiefer A.F."/>
            <person name="Nichols A."/>
            <person name="Cepeda A.J."/>
            <person name="Yan W."/>
            <person name="Fan B."/>
            <person name="Jiang Y."/>
            <person name="Adhikari A."/>
            <person name="Zheng C.-J."/>
            <person name="Schuster L."/>
            <person name="Cowan T.M."/>
            <person name="Smanski M.J."/>
            <person name="Chevrette M.G."/>
            <person name="De Carvalho L.P.S."/>
            <person name="Shen B."/>
        </authorList>
    </citation>
    <scope>NUCLEOTIDE SEQUENCE [LARGE SCALE GENOMIC DNA]</scope>
    <source>
        <strain evidence="2 3">NPDC058546</strain>
    </source>
</reference>
<gene>
    <name evidence="2" type="ORF">ACFWSS_32185</name>
</gene>
<dbReference type="EMBL" id="JBHXOF010000033">
    <property type="protein sequence ID" value="MFD4217535.1"/>
    <property type="molecule type" value="Genomic_DNA"/>
</dbReference>
<comment type="caution">
    <text evidence="2">The sequence shown here is derived from an EMBL/GenBank/DDBJ whole genome shotgun (WGS) entry which is preliminary data.</text>
</comment>
<dbReference type="RefSeq" id="WP_382830878.1">
    <property type="nucleotide sequence ID" value="NZ_JBHXLY010000046.1"/>
</dbReference>
<sequence>MTIKNPDDVPATPVYTITVSADGIASINGEQVTEEGLDPNAARVAALSEIVVKAALHGRPVRVLAKESDGSAWPLIVDVNGTVTELDHPHPTPAPTAVPKPPEQLPTPRNAPAGGTTDHGRPTARPAAEWGEPLPEAHRPSWTALVAQAEAGDAVEAIITADRLETELGEQYGPDHPHTLNVLSVRAWLTLRHTTEWAETTELLIETGERLLLGGSPYVGDTARTIRNAHAAWSALRTEDPETALELADRVLALLDALATLTSDTNARDTRARHVLDWVQSGAARRGAA</sequence>
<protein>
    <recommendedName>
        <fullName evidence="4">Tetratricopeptide repeat protein</fullName>
    </recommendedName>
</protein>
<name>A0ABW6ETY7_9ACTN</name>
<dbReference type="Proteomes" id="UP001598251">
    <property type="component" value="Unassembled WGS sequence"/>
</dbReference>